<dbReference type="SUPFAM" id="SSF50494">
    <property type="entry name" value="Trypsin-like serine proteases"/>
    <property type="match status" value="1"/>
</dbReference>
<keyword evidence="2" id="KW-0964">Secreted</keyword>
<dbReference type="InterPro" id="IPR018114">
    <property type="entry name" value="TRYPSIN_HIS"/>
</dbReference>
<dbReference type="Pfam" id="PF00089">
    <property type="entry name" value="Trypsin"/>
    <property type="match status" value="1"/>
</dbReference>
<gene>
    <name evidence="12" type="ORF">DCHRY22_LOCUS1099</name>
</gene>
<dbReference type="GO" id="GO:0005576">
    <property type="term" value="C:extracellular region"/>
    <property type="evidence" value="ECO:0007669"/>
    <property type="project" value="UniProtKB-SubCell"/>
</dbReference>
<dbReference type="CDD" id="cd00190">
    <property type="entry name" value="Tryp_SPc"/>
    <property type="match status" value="1"/>
</dbReference>
<evidence type="ECO:0000256" key="9">
    <source>
        <dbReference type="SAM" id="MobiDB-lite"/>
    </source>
</evidence>
<evidence type="ECO:0000256" key="3">
    <source>
        <dbReference type="ARBA" id="ARBA00022670"/>
    </source>
</evidence>
<protein>
    <submittedName>
        <fullName evidence="12">(African queen) hypothetical protein</fullName>
    </submittedName>
</protein>
<dbReference type="SMART" id="SM00020">
    <property type="entry name" value="Tryp_SPc"/>
    <property type="match status" value="1"/>
</dbReference>
<comment type="caution">
    <text evidence="12">The sequence shown here is derived from an EMBL/GenBank/DDBJ whole genome shotgun (WGS) entry which is preliminary data.</text>
</comment>
<evidence type="ECO:0000259" key="11">
    <source>
        <dbReference type="PROSITE" id="PS50240"/>
    </source>
</evidence>
<feature type="chain" id="PRO_5035281139" evidence="10">
    <location>
        <begin position="22"/>
        <end position="516"/>
    </location>
</feature>
<dbReference type="GO" id="GO:0004252">
    <property type="term" value="F:serine-type endopeptidase activity"/>
    <property type="evidence" value="ECO:0007669"/>
    <property type="project" value="InterPro"/>
</dbReference>
<dbReference type="Proteomes" id="UP000789524">
    <property type="component" value="Unassembled WGS sequence"/>
</dbReference>
<keyword evidence="6" id="KW-0720">Serine protease</keyword>
<organism evidence="12 13">
    <name type="scientific">Danaus chrysippus</name>
    <name type="common">African queen</name>
    <dbReference type="NCBI Taxonomy" id="151541"/>
    <lineage>
        <taxon>Eukaryota</taxon>
        <taxon>Metazoa</taxon>
        <taxon>Ecdysozoa</taxon>
        <taxon>Arthropoda</taxon>
        <taxon>Hexapoda</taxon>
        <taxon>Insecta</taxon>
        <taxon>Pterygota</taxon>
        <taxon>Neoptera</taxon>
        <taxon>Endopterygota</taxon>
        <taxon>Lepidoptera</taxon>
        <taxon>Glossata</taxon>
        <taxon>Ditrysia</taxon>
        <taxon>Papilionoidea</taxon>
        <taxon>Nymphalidae</taxon>
        <taxon>Danainae</taxon>
        <taxon>Danaini</taxon>
        <taxon>Danaina</taxon>
        <taxon>Danaus</taxon>
        <taxon>Anosia</taxon>
    </lineage>
</organism>
<dbReference type="AlphaFoldDB" id="A0A8J2VPW5"/>
<dbReference type="PRINTS" id="PR00722">
    <property type="entry name" value="CHYMOTRYPSIN"/>
</dbReference>
<feature type="compositionally biased region" description="Low complexity" evidence="9">
    <location>
        <begin position="218"/>
        <end position="228"/>
    </location>
</feature>
<dbReference type="InterPro" id="IPR051333">
    <property type="entry name" value="CLIP_Serine_Protease"/>
</dbReference>
<dbReference type="InterPro" id="IPR009003">
    <property type="entry name" value="Peptidase_S1_PA"/>
</dbReference>
<dbReference type="GO" id="GO:0006508">
    <property type="term" value="P:proteolysis"/>
    <property type="evidence" value="ECO:0007669"/>
    <property type="project" value="UniProtKB-KW"/>
</dbReference>
<evidence type="ECO:0000313" key="13">
    <source>
        <dbReference type="Proteomes" id="UP000789524"/>
    </source>
</evidence>
<dbReference type="InterPro" id="IPR001314">
    <property type="entry name" value="Peptidase_S1A"/>
</dbReference>
<dbReference type="OrthoDB" id="238681at2759"/>
<dbReference type="InterPro" id="IPR043504">
    <property type="entry name" value="Peptidase_S1_PA_chymotrypsin"/>
</dbReference>
<feature type="region of interest" description="Disordered" evidence="9">
    <location>
        <begin position="210"/>
        <end position="255"/>
    </location>
</feature>
<keyword evidence="3" id="KW-0645">Protease</keyword>
<dbReference type="FunFam" id="2.40.10.10:FF:000146">
    <property type="entry name" value="Serine protease 53"/>
    <property type="match status" value="1"/>
</dbReference>
<comment type="subcellular location">
    <subcellularLocation>
        <location evidence="1">Secreted</location>
    </subcellularLocation>
</comment>
<dbReference type="PANTHER" id="PTHR24260:SF143">
    <property type="entry name" value="SERINE PROTEASE GD-LIKE PROTEIN"/>
    <property type="match status" value="1"/>
</dbReference>
<reference evidence="12" key="1">
    <citation type="submission" date="2021-09" db="EMBL/GenBank/DDBJ databases">
        <authorList>
            <person name="Martin H S."/>
        </authorList>
    </citation>
    <scope>NUCLEOTIDE SEQUENCE</scope>
</reference>
<accession>A0A8J2VPW5</accession>
<evidence type="ECO:0000256" key="1">
    <source>
        <dbReference type="ARBA" id="ARBA00004613"/>
    </source>
</evidence>
<dbReference type="PANTHER" id="PTHR24260">
    <property type="match status" value="1"/>
</dbReference>
<evidence type="ECO:0000256" key="7">
    <source>
        <dbReference type="ARBA" id="ARBA00023145"/>
    </source>
</evidence>
<keyword evidence="5" id="KW-0378">Hydrolase</keyword>
<dbReference type="PROSITE" id="PS50240">
    <property type="entry name" value="TRYPSIN_DOM"/>
    <property type="match status" value="1"/>
</dbReference>
<keyword evidence="8" id="KW-1015">Disulfide bond</keyword>
<evidence type="ECO:0000256" key="8">
    <source>
        <dbReference type="ARBA" id="ARBA00023157"/>
    </source>
</evidence>
<sequence length="516" mass="57123">MTMTYRVFFSFLILGFLSVCGQQFNSPCPDYFGYRQDSGGVYGLITIKSFGIVSSLLVRANFTIAGRLPSTYAGSLQPIGSELYLLRDFNRGKALEYRVTFPVVSPLPRLTSISVNDKLVCYGPGDSIGEVQYITTISLQHMLFYKTGTDGIYGQDHKLAEQLPATLPHTNGGDGILFYYYNNFNGDPWNHYVNPFTIDNSKPVYVPPKPQTPPPVPEYVVPVSTTTRRPPRPEPDPLSIKPEPQSTKCGINSKNDNPDAIPAAPLIYNGVTYDPGEWPWLVAMYQRRFGNLNYICAGTLVTANHIVSAAHCIHRKSTYTRKKNIVIRAGIYGLEDWNDDIVTRSLKEVYIHEDYNSTTLENDILIMTLESPVPFNKMIQPACLWSGPIVLNEIVGKSGIVAGWGANEQGSGGKGIPRMVTMPVVSTEDCKASKPDFHRLTSSRTLCAGDRTGAGPCLGDSGGGLYLLHRGRWRLRGIVSLSLLSDDESQCDLKQYIVFTDAAQYMPWITDVLSIT</sequence>
<dbReference type="Gene3D" id="2.40.10.10">
    <property type="entry name" value="Trypsin-like serine proteases"/>
    <property type="match status" value="1"/>
</dbReference>
<evidence type="ECO:0000256" key="4">
    <source>
        <dbReference type="ARBA" id="ARBA00022729"/>
    </source>
</evidence>
<name>A0A8J2VPW5_9NEOP</name>
<keyword evidence="13" id="KW-1185">Reference proteome</keyword>
<evidence type="ECO:0000256" key="6">
    <source>
        <dbReference type="ARBA" id="ARBA00022825"/>
    </source>
</evidence>
<proteinExistence type="predicted"/>
<keyword evidence="4 10" id="KW-0732">Signal</keyword>
<evidence type="ECO:0000256" key="2">
    <source>
        <dbReference type="ARBA" id="ARBA00022525"/>
    </source>
</evidence>
<keyword evidence="7" id="KW-0865">Zymogen</keyword>
<evidence type="ECO:0000313" key="12">
    <source>
        <dbReference type="EMBL" id="CAG9559191.1"/>
    </source>
</evidence>
<evidence type="ECO:0000256" key="10">
    <source>
        <dbReference type="SAM" id="SignalP"/>
    </source>
</evidence>
<feature type="domain" description="Peptidase S1" evidence="11">
    <location>
        <begin position="267"/>
        <end position="514"/>
    </location>
</feature>
<dbReference type="InterPro" id="IPR001254">
    <property type="entry name" value="Trypsin_dom"/>
</dbReference>
<feature type="compositionally biased region" description="Polar residues" evidence="9">
    <location>
        <begin position="244"/>
        <end position="255"/>
    </location>
</feature>
<dbReference type="InterPro" id="IPR031986">
    <property type="entry name" value="GD_N"/>
</dbReference>
<dbReference type="Pfam" id="PF16030">
    <property type="entry name" value="GD_N"/>
    <property type="match status" value="1"/>
</dbReference>
<dbReference type="PROSITE" id="PS00134">
    <property type="entry name" value="TRYPSIN_HIS"/>
    <property type="match status" value="1"/>
</dbReference>
<dbReference type="EMBL" id="CAKASE010000043">
    <property type="protein sequence ID" value="CAG9559191.1"/>
    <property type="molecule type" value="Genomic_DNA"/>
</dbReference>
<feature type="signal peptide" evidence="10">
    <location>
        <begin position="1"/>
        <end position="21"/>
    </location>
</feature>
<evidence type="ECO:0000256" key="5">
    <source>
        <dbReference type="ARBA" id="ARBA00022801"/>
    </source>
</evidence>